<proteinExistence type="inferred from homology"/>
<feature type="domain" description="Thiamine pyrophosphate enzyme central" evidence="4">
    <location>
        <begin position="191"/>
        <end position="322"/>
    </location>
</feature>
<dbReference type="GO" id="GO:0030976">
    <property type="term" value="F:thiamine pyrophosphate binding"/>
    <property type="evidence" value="ECO:0007669"/>
    <property type="project" value="InterPro"/>
</dbReference>
<dbReference type="GO" id="GO:0050660">
    <property type="term" value="F:flavin adenine dinucleotide binding"/>
    <property type="evidence" value="ECO:0007669"/>
    <property type="project" value="TreeGrafter"/>
</dbReference>
<dbReference type="InterPro" id="IPR012000">
    <property type="entry name" value="Thiamin_PyroP_enz_cen_dom"/>
</dbReference>
<evidence type="ECO:0000259" key="6">
    <source>
        <dbReference type="Pfam" id="PF02776"/>
    </source>
</evidence>
<dbReference type="AlphaFoldDB" id="A0A8J6MWJ0"/>
<dbReference type="InterPro" id="IPR029061">
    <property type="entry name" value="THDP-binding"/>
</dbReference>
<dbReference type="Pfam" id="PF00205">
    <property type="entry name" value="TPP_enzyme_M"/>
    <property type="match status" value="1"/>
</dbReference>
<dbReference type="PANTHER" id="PTHR18968:SF167">
    <property type="entry name" value="ACETOLACTATE SYNTHASE LARGE SUBUNIT ILVB2-RELATED"/>
    <property type="match status" value="1"/>
</dbReference>
<keyword evidence="2 3" id="KW-0786">Thiamine pyrophosphate</keyword>
<sequence>MKTVADQVVEILKEAGVEVLFGIPSIHNLGLYEALRKEPAIRHILCRHESTATHMADGYARESRMVGVVITSTGPGAGYTVPALQEALGSSAHVLVIATNIASTKIGKRIGTLHEVTGQEEIFPNITKGVFAVRTRSEVEDLTHKALKTSLTGRPGPVYLEIPNDLLNMEADEKRLSVKDVPLKQKPLPNLEKATALIGEAQNPLIFVGTAALRAGLSEEVVALAETLVAPVLFTPSARGMIPDDHPLALGNGARRGVIREAVSSSDLVLAVGTRLREVDAKRRGLVLPRLIHVDWDDQWIGKNFPAEIALTGDLVQIVRALVKEIDPLTNGEKRKARVEGIVINRQEETSQIGKMHPELAYLKAIRDVMPRVSTLVADNTQLGYWSEYFYPSYFPGGWMGAKGSAIIGFAFAAAVGAKIAAPEKPVVALIGDGGFLYSTQELATCVRHGIGFPLIVVNSQSYGIIGYLQKMFHQHEYETRLENPDFIQLAGAYGVEGSRVTSPAQLQDALADALSSGKMRLIELVEDFPEPPFAKY</sequence>
<evidence type="ECO:0000313" key="7">
    <source>
        <dbReference type="EMBL" id="MBC8176578.1"/>
    </source>
</evidence>
<evidence type="ECO:0000256" key="3">
    <source>
        <dbReference type="RuleBase" id="RU362132"/>
    </source>
</evidence>
<name>A0A8J6MWJ0_9DELT</name>
<reference evidence="7 8" key="1">
    <citation type="submission" date="2020-08" db="EMBL/GenBank/DDBJ databases">
        <title>Bridging the membrane lipid divide: bacteria of the FCB group superphylum have the potential to synthesize archaeal ether lipids.</title>
        <authorList>
            <person name="Villanueva L."/>
            <person name="Von Meijenfeldt F.A.B."/>
            <person name="Westbye A.B."/>
            <person name="Yadav S."/>
            <person name="Hopmans E.C."/>
            <person name="Dutilh B.E."/>
            <person name="Sinninghe Damste J.S."/>
        </authorList>
    </citation>
    <scope>NUCLEOTIDE SEQUENCE [LARGE SCALE GENOMIC DNA]</scope>
    <source>
        <strain evidence="7">NIOZ-UU27</strain>
    </source>
</reference>
<protein>
    <submittedName>
        <fullName evidence="7">Thiamine pyrophosphate-binding protein</fullName>
    </submittedName>
</protein>
<dbReference type="Pfam" id="PF02776">
    <property type="entry name" value="TPP_enzyme_N"/>
    <property type="match status" value="1"/>
</dbReference>
<dbReference type="SUPFAM" id="SSF52518">
    <property type="entry name" value="Thiamin diphosphate-binding fold (THDP-binding)"/>
    <property type="match status" value="2"/>
</dbReference>
<dbReference type="InterPro" id="IPR029035">
    <property type="entry name" value="DHS-like_NAD/FAD-binding_dom"/>
</dbReference>
<dbReference type="InterPro" id="IPR012001">
    <property type="entry name" value="Thiamin_PyroP_enz_TPP-bd_dom"/>
</dbReference>
<dbReference type="InterPro" id="IPR045229">
    <property type="entry name" value="TPP_enz"/>
</dbReference>
<gene>
    <name evidence="7" type="ORF">H8E19_04160</name>
</gene>
<dbReference type="EMBL" id="JACNJD010000146">
    <property type="protein sequence ID" value="MBC8176578.1"/>
    <property type="molecule type" value="Genomic_DNA"/>
</dbReference>
<evidence type="ECO:0000313" key="8">
    <source>
        <dbReference type="Proteomes" id="UP000650524"/>
    </source>
</evidence>
<evidence type="ECO:0000256" key="1">
    <source>
        <dbReference type="ARBA" id="ARBA00007812"/>
    </source>
</evidence>
<feature type="domain" description="Thiamine pyrophosphate enzyme TPP-binding" evidence="5">
    <location>
        <begin position="380"/>
        <end position="524"/>
    </location>
</feature>
<dbReference type="SUPFAM" id="SSF52467">
    <property type="entry name" value="DHS-like NAD/FAD-binding domain"/>
    <property type="match status" value="1"/>
</dbReference>
<organism evidence="7 8">
    <name type="scientific">Candidatus Desulfacyla euxinica</name>
    <dbReference type="NCBI Taxonomy" id="2841693"/>
    <lineage>
        <taxon>Bacteria</taxon>
        <taxon>Deltaproteobacteria</taxon>
        <taxon>Candidatus Desulfacyla</taxon>
    </lineage>
</organism>
<dbReference type="InterPro" id="IPR000399">
    <property type="entry name" value="TPP-bd_CS"/>
</dbReference>
<dbReference type="PANTHER" id="PTHR18968">
    <property type="entry name" value="THIAMINE PYROPHOSPHATE ENZYMES"/>
    <property type="match status" value="1"/>
</dbReference>
<dbReference type="PROSITE" id="PS00187">
    <property type="entry name" value="TPP_ENZYMES"/>
    <property type="match status" value="1"/>
</dbReference>
<dbReference type="GO" id="GO:0009099">
    <property type="term" value="P:L-valine biosynthetic process"/>
    <property type="evidence" value="ECO:0007669"/>
    <property type="project" value="TreeGrafter"/>
</dbReference>
<evidence type="ECO:0000259" key="4">
    <source>
        <dbReference type="Pfam" id="PF00205"/>
    </source>
</evidence>
<feature type="domain" description="Thiamine pyrophosphate enzyme N-terminal TPP-binding" evidence="6">
    <location>
        <begin position="3"/>
        <end position="114"/>
    </location>
</feature>
<dbReference type="GO" id="GO:0005948">
    <property type="term" value="C:acetolactate synthase complex"/>
    <property type="evidence" value="ECO:0007669"/>
    <property type="project" value="TreeGrafter"/>
</dbReference>
<dbReference type="GO" id="GO:0003984">
    <property type="term" value="F:acetolactate synthase activity"/>
    <property type="evidence" value="ECO:0007669"/>
    <property type="project" value="TreeGrafter"/>
</dbReference>
<comment type="similarity">
    <text evidence="1 3">Belongs to the TPP enzyme family.</text>
</comment>
<evidence type="ECO:0000259" key="5">
    <source>
        <dbReference type="Pfam" id="PF02775"/>
    </source>
</evidence>
<evidence type="ECO:0000256" key="2">
    <source>
        <dbReference type="ARBA" id="ARBA00023052"/>
    </source>
</evidence>
<accession>A0A8J6MWJ0</accession>
<dbReference type="GO" id="GO:0009097">
    <property type="term" value="P:isoleucine biosynthetic process"/>
    <property type="evidence" value="ECO:0007669"/>
    <property type="project" value="TreeGrafter"/>
</dbReference>
<dbReference type="Pfam" id="PF02775">
    <property type="entry name" value="TPP_enzyme_C"/>
    <property type="match status" value="1"/>
</dbReference>
<dbReference type="Gene3D" id="3.40.50.970">
    <property type="match status" value="2"/>
</dbReference>
<dbReference type="Proteomes" id="UP000650524">
    <property type="component" value="Unassembled WGS sequence"/>
</dbReference>
<dbReference type="Gene3D" id="3.40.50.1220">
    <property type="entry name" value="TPP-binding domain"/>
    <property type="match status" value="1"/>
</dbReference>
<dbReference type="CDD" id="cd00568">
    <property type="entry name" value="TPP_enzymes"/>
    <property type="match status" value="1"/>
</dbReference>
<dbReference type="CDD" id="cd07035">
    <property type="entry name" value="TPP_PYR_POX_like"/>
    <property type="match status" value="1"/>
</dbReference>
<dbReference type="InterPro" id="IPR011766">
    <property type="entry name" value="TPP_enzyme_TPP-bd"/>
</dbReference>
<comment type="caution">
    <text evidence="7">The sequence shown here is derived from an EMBL/GenBank/DDBJ whole genome shotgun (WGS) entry which is preliminary data.</text>
</comment>
<dbReference type="GO" id="GO:0000287">
    <property type="term" value="F:magnesium ion binding"/>
    <property type="evidence" value="ECO:0007669"/>
    <property type="project" value="InterPro"/>
</dbReference>